<dbReference type="HAMAP" id="MF_00366">
    <property type="entry name" value="RNApol_bact_RpoZ"/>
    <property type="match status" value="1"/>
</dbReference>
<comment type="function">
    <text evidence="10">Promotes RNA polymerase assembly. Latches the N- and C-terminal regions of the beta' subunit thereby facilitating its interaction with the beta and alpha subunits.</text>
</comment>
<keyword evidence="12" id="KW-1185">Reference proteome</keyword>
<dbReference type="NCBIfam" id="TIGR00690">
    <property type="entry name" value="rpoZ"/>
    <property type="match status" value="1"/>
</dbReference>
<evidence type="ECO:0000256" key="7">
    <source>
        <dbReference type="ARBA" id="ARBA00023163"/>
    </source>
</evidence>
<dbReference type="RefSeq" id="WP_006300844.1">
    <property type="nucleotide sequence ID" value="NZ_CM001022.1"/>
</dbReference>
<comment type="catalytic activity">
    <reaction evidence="9 10">
        <text>RNA(n) + a ribonucleoside 5'-triphosphate = RNA(n+1) + diphosphate</text>
        <dbReference type="Rhea" id="RHEA:21248"/>
        <dbReference type="Rhea" id="RHEA-COMP:14527"/>
        <dbReference type="Rhea" id="RHEA-COMP:17342"/>
        <dbReference type="ChEBI" id="CHEBI:33019"/>
        <dbReference type="ChEBI" id="CHEBI:61557"/>
        <dbReference type="ChEBI" id="CHEBI:140395"/>
        <dbReference type="EC" id="2.7.7.6"/>
    </reaction>
</comment>
<dbReference type="Proteomes" id="UP000005096">
    <property type="component" value="Chromosome"/>
</dbReference>
<keyword evidence="5 10" id="KW-0808">Transferase</keyword>
<dbReference type="OrthoDB" id="5545at2"/>
<dbReference type="GO" id="GO:0006351">
    <property type="term" value="P:DNA-templated transcription"/>
    <property type="evidence" value="ECO:0007669"/>
    <property type="project" value="UniProtKB-UniRule"/>
</dbReference>
<evidence type="ECO:0000256" key="3">
    <source>
        <dbReference type="ARBA" id="ARBA00013725"/>
    </source>
</evidence>
<evidence type="ECO:0000256" key="4">
    <source>
        <dbReference type="ARBA" id="ARBA00022478"/>
    </source>
</evidence>
<reference evidence="11 12" key="1">
    <citation type="journal article" date="2010" name="Stand. Genomic Sci.">
        <title>Non-contiguous finished genome sequence of Aminomonas paucivorans type strain (GLU-3).</title>
        <authorList>
            <person name="Pitluck S."/>
            <person name="Yasawong M."/>
            <person name="Held B."/>
            <person name="Lapidus A."/>
            <person name="Nolan M."/>
            <person name="Copeland A."/>
            <person name="Lucas S."/>
            <person name="Del Rio T.G."/>
            <person name="Tice H."/>
            <person name="Cheng J.F."/>
            <person name="Chertkov O."/>
            <person name="Goodwin L."/>
            <person name="Tapia R."/>
            <person name="Han C."/>
            <person name="Liolios K."/>
            <person name="Ivanova N."/>
            <person name="Mavromatis K."/>
            <person name="Ovchinnikova G."/>
            <person name="Pati A."/>
            <person name="Chen A."/>
            <person name="Palaniappan K."/>
            <person name="Land M."/>
            <person name="Hauser L."/>
            <person name="Chang Y.J."/>
            <person name="Jeffries C.D."/>
            <person name="Pukall R."/>
            <person name="Spring S."/>
            <person name="Rohde M."/>
            <person name="Sikorski J."/>
            <person name="Goker M."/>
            <person name="Woyke T."/>
            <person name="Bristow J."/>
            <person name="Eisen J.A."/>
            <person name="Markowitz V."/>
            <person name="Hugenholtz P."/>
            <person name="Kyrpides N.C."/>
            <person name="Klenk H.P."/>
        </authorList>
    </citation>
    <scope>NUCLEOTIDE SEQUENCE [LARGE SCALE GENOMIC DNA]</scope>
    <source>
        <strain evidence="11 12">DSM 12260</strain>
    </source>
</reference>
<sequence>MIFCDLEKIYRERNISNKYILTLMVSARARQLSEQKGRLVAEDTGEKFITRALRDVQEGRVEFRFLEPPAKTPGSGHVVVED</sequence>
<gene>
    <name evidence="10" type="primary">rpoZ</name>
    <name evidence="11" type="ORF">Apau_1216</name>
</gene>
<protein>
    <recommendedName>
        <fullName evidence="3 10">DNA-directed RNA polymerase subunit omega</fullName>
        <shortName evidence="10">RNAP omega subunit</shortName>
        <ecNumber evidence="2 10">2.7.7.6</ecNumber>
    </recommendedName>
    <alternativeName>
        <fullName evidence="10">RNA polymerase omega subunit</fullName>
    </alternativeName>
    <alternativeName>
        <fullName evidence="8 10">Transcriptase subunit omega</fullName>
    </alternativeName>
</protein>
<evidence type="ECO:0000256" key="2">
    <source>
        <dbReference type="ARBA" id="ARBA00012418"/>
    </source>
</evidence>
<dbReference type="GO" id="GO:0003899">
    <property type="term" value="F:DNA-directed RNA polymerase activity"/>
    <property type="evidence" value="ECO:0007669"/>
    <property type="project" value="UniProtKB-UniRule"/>
</dbReference>
<evidence type="ECO:0000313" key="11">
    <source>
        <dbReference type="EMBL" id="EFQ23642.1"/>
    </source>
</evidence>
<evidence type="ECO:0000313" key="12">
    <source>
        <dbReference type="Proteomes" id="UP000005096"/>
    </source>
</evidence>
<dbReference type="EMBL" id="CM001022">
    <property type="protein sequence ID" value="EFQ23642.1"/>
    <property type="molecule type" value="Genomic_DNA"/>
</dbReference>
<dbReference type="InterPro" id="IPR036161">
    <property type="entry name" value="RPB6/omega-like_sf"/>
</dbReference>
<evidence type="ECO:0000256" key="6">
    <source>
        <dbReference type="ARBA" id="ARBA00022695"/>
    </source>
</evidence>
<dbReference type="eggNOG" id="COG1758">
    <property type="taxonomic scope" value="Bacteria"/>
</dbReference>
<comment type="subunit">
    <text evidence="10">The RNAP catalytic core consists of 2 alpha, 1 beta, 1 beta' and 1 omega subunit. When a sigma factor is associated with the core the holoenzyme is formed, which can initiate transcription.</text>
</comment>
<dbReference type="GO" id="GO:0000428">
    <property type="term" value="C:DNA-directed RNA polymerase complex"/>
    <property type="evidence" value="ECO:0007669"/>
    <property type="project" value="UniProtKB-KW"/>
</dbReference>
<evidence type="ECO:0000256" key="10">
    <source>
        <dbReference type="HAMAP-Rule" id="MF_00366"/>
    </source>
</evidence>
<dbReference type="EC" id="2.7.7.6" evidence="2 10"/>
<evidence type="ECO:0000256" key="9">
    <source>
        <dbReference type="ARBA" id="ARBA00048552"/>
    </source>
</evidence>
<evidence type="ECO:0000256" key="5">
    <source>
        <dbReference type="ARBA" id="ARBA00022679"/>
    </source>
</evidence>
<evidence type="ECO:0000256" key="1">
    <source>
        <dbReference type="ARBA" id="ARBA00006711"/>
    </source>
</evidence>
<dbReference type="HOGENOM" id="CLU_200611_0_0_0"/>
<dbReference type="InterPro" id="IPR006110">
    <property type="entry name" value="Pol_omega/Rpo6/RPB6"/>
</dbReference>
<organism evidence="11 12">
    <name type="scientific">Aminomonas paucivorans DSM 12260</name>
    <dbReference type="NCBI Taxonomy" id="584708"/>
    <lineage>
        <taxon>Bacteria</taxon>
        <taxon>Thermotogati</taxon>
        <taxon>Synergistota</taxon>
        <taxon>Synergistia</taxon>
        <taxon>Synergistales</taxon>
        <taxon>Synergistaceae</taxon>
        <taxon>Aminomonas</taxon>
    </lineage>
</organism>
<dbReference type="GO" id="GO:0003677">
    <property type="term" value="F:DNA binding"/>
    <property type="evidence" value="ECO:0007669"/>
    <property type="project" value="UniProtKB-UniRule"/>
</dbReference>
<dbReference type="PaxDb" id="584708-Apau_1216"/>
<keyword evidence="7 10" id="KW-0804">Transcription</keyword>
<keyword evidence="6 10" id="KW-0548">Nucleotidyltransferase</keyword>
<dbReference type="SMART" id="SM01409">
    <property type="entry name" value="RNA_pol_Rpb6"/>
    <property type="match status" value="1"/>
</dbReference>
<name>E3CYA9_9BACT</name>
<comment type="similarity">
    <text evidence="1 10">Belongs to the RNA polymerase subunit omega family.</text>
</comment>
<dbReference type="Pfam" id="PF01192">
    <property type="entry name" value="RNA_pol_Rpb6"/>
    <property type="match status" value="1"/>
</dbReference>
<dbReference type="STRING" id="584708.Apau_1216"/>
<dbReference type="AlphaFoldDB" id="E3CYA9"/>
<keyword evidence="4 10" id="KW-0240">DNA-directed RNA polymerase</keyword>
<dbReference type="InterPro" id="IPR003716">
    <property type="entry name" value="DNA-dir_RNA_pol_omega"/>
</dbReference>
<accession>E3CYA9</accession>
<dbReference type="Gene3D" id="3.90.940.10">
    <property type="match status" value="1"/>
</dbReference>
<evidence type="ECO:0000256" key="8">
    <source>
        <dbReference type="ARBA" id="ARBA00029924"/>
    </source>
</evidence>
<dbReference type="SUPFAM" id="SSF63562">
    <property type="entry name" value="RPB6/omega subunit-like"/>
    <property type="match status" value="1"/>
</dbReference>
<proteinExistence type="inferred from homology"/>